<dbReference type="OrthoDB" id="128210at2759"/>
<feature type="region of interest" description="Disordered" evidence="1">
    <location>
        <begin position="1"/>
        <end position="27"/>
    </location>
</feature>
<proteinExistence type="predicted"/>
<protein>
    <submittedName>
        <fullName evidence="2">Uncharacterized protein</fullName>
    </submittedName>
</protein>
<dbReference type="AlphaFoldDB" id="A0A8T1TY77"/>
<feature type="non-terminal residue" evidence="2">
    <location>
        <position position="1"/>
    </location>
</feature>
<dbReference type="Proteomes" id="UP000688947">
    <property type="component" value="Unassembled WGS sequence"/>
</dbReference>
<gene>
    <name evidence="2" type="ORF">JG687_00015649</name>
</gene>
<name>A0A8T1TY77_9STRA</name>
<accession>A0A8T1TY77</accession>
<sequence length="146" mass="16150">NTTCTSLEASLAGDEDPRNRPKETGDYATHCSVESDTVTRLEGTFVSVIRVVEAEEDQDSDNRGALYDHLAAETRLEDYAHELAYLPDLNEASPTPLYSASNVQDEYTSNKQSRLVIMLQRHERIMIASGNTLPPPAYETVCGIDV</sequence>
<comment type="caution">
    <text evidence="2">The sequence shown here is derived from an EMBL/GenBank/DDBJ whole genome shotgun (WGS) entry which is preliminary data.</text>
</comment>
<dbReference type="EMBL" id="JAENGZ010001424">
    <property type="protein sequence ID" value="KAG6948169.1"/>
    <property type="molecule type" value="Genomic_DNA"/>
</dbReference>
<evidence type="ECO:0000256" key="1">
    <source>
        <dbReference type="SAM" id="MobiDB-lite"/>
    </source>
</evidence>
<evidence type="ECO:0000313" key="3">
    <source>
        <dbReference type="Proteomes" id="UP000688947"/>
    </source>
</evidence>
<feature type="compositionally biased region" description="Basic and acidic residues" evidence="1">
    <location>
        <begin position="15"/>
        <end position="25"/>
    </location>
</feature>
<organism evidence="2 3">
    <name type="scientific">Phytophthora cactorum</name>
    <dbReference type="NCBI Taxonomy" id="29920"/>
    <lineage>
        <taxon>Eukaryota</taxon>
        <taxon>Sar</taxon>
        <taxon>Stramenopiles</taxon>
        <taxon>Oomycota</taxon>
        <taxon>Peronosporomycetes</taxon>
        <taxon>Peronosporales</taxon>
        <taxon>Peronosporaceae</taxon>
        <taxon>Phytophthora</taxon>
    </lineage>
</organism>
<evidence type="ECO:0000313" key="2">
    <source>
        <dbReference type="EMBL" id="KAG6948169.1"/>
    </source>
</evidence>
<reference evidence="2" key="1">
    <citation type="submission" date="2021-01" db="EMBL/GenBank/DDBJ databases">
        <title>Phytophthora aleatoria, a newly-described species from Pinus radiata is distinct from Phytophthora cactorum isolates based on comparative genomics.</title>
        <authorList>
            <person name="Mcdougal R."/>
            <person name="Panda P."/>
            <person name="Williams N."/>
            <person name="Studholme D.J."/>
        </authorList>
    </citation>
    <scope>NUCLEOTIDE SEQUENCE</scope>
    <source>
        <strain evidence="2">NZFS 3830</strain>
    </source>
</reference>